<dbReference type="AlphaFoldDB" id="A0A0N4VSD9"/>
<feature type="transmembrane region" description="Helical" evidence="1">
    <location>
        <begin position="87"/>
        <end position="114"/>
    </location>
</feature>
<evidence type="ECO:0000313" key="3">
    <source>
        <dbReference type="Proteomes" id="UP000268014"/>
    </source>
</evidence>
<keyword evidence="1" id="KW-0812">Transmembrane</keyword>
<dbReference type="EMBL" id="UZAF01000117">
    <property type="protein sequence ID" value="VDO04769.1"/>
    <property type="molecule type" value="Genomic_DNA"/>
</dbReference>
<proteinExistence type="predicted"/>
<evidence type="ECO:0000256" key="1">
    <source>
        <dbReference type="SAM" id="Phobius"/>
    </source>
</evidence>
<reference evidence="2 3" key="2">
    <citation type="submission" date="2018-11" db="EMBL/GenBank/DDBJ databases">
        <authorList>
            <consortium name="Pathogen Informatics"/>
        </authorList>
    </citation>
    <scope>NUCLEOTIDE SEQUENCE [LARGE SCALE GENOMIC DNA]</scope>
    <source>
        <strain evidence="2 3">MHpl1</strain>
    </source>
</reference>
<protein>
    <submittedName>
        <fullName evidence="4">Product</fullName>
    </submittedName>
</protein>
<accession>A0A0N4VSD9</accession>
<feature type="transmembrane region" description="Helical" evidence="1">
    <location>
        <begin position="120"/>
        <end position="138"/>
    </location>
</feature>
<dbReference type="Proteomes" id="UP000268014">
    <property type="component" value="Unassembled WGS sequence"/>
</dbReference>
<gene>
    <name evidence="2" type="ORF">HPLM_LOCUS207</name>
</gene>
<evidence type="ECO:0000313" key="4">
    <source>
        <dbReference type="WBParaSite" id="HPLM_0000020601-mRNA-1"/>
    </source>
</evidence>
<name>A0A0N4VSD9_HAEPC</name>
<organism evidence="4">
    <name type="scientific">Haemonchus placei</name>
    <name type="common">Barber's pole worm</name>
    <dbReference type="NCBI Taxonomy" id="6290"/>
    <lineage>
        <taxon>Eukaryota</taxon>
        <taxon>Metazoa</taxon>
        <taxon>Ecdysozoa</taxon>
        <taxon>Nematoda</taxon>
        <taxon>Chromadorea</taxon>
        <taxon>Rhabditida</taxon>
        <taxon>Rhabditina</taxon>
        <taxon>Rhabditomorpha</taxon>
        <taxon>Strongyloidea</taxon>
        <taxon>Trichostrongylidae</taxon>
        <taxon>Haemonchus</taxon>
    </lineage>
</organism>
<keyword evidence="1" id="KW-0472">Membrane</keyword>
<keyword evidence="3" id="KW-1185">Reference proteome</keyword>
<sequence>IVSVVFIVVKSVAFSVEDDGCDVNCSTVFEDNVFVCNGELLDINSSILFLPACLLVVFMSETPELCIVSVVFIVVNSVAFCVEGDGAVEWLIAWCFDVLVIAISVAIVLVFVIFVKPSSLPSVAVFPVFFVEALLGVIS</sequence>
<keyword evidence="1" id="KW-1133">Transmembrane helix</keyword>
<evidence type="ECO:0000313" key="2">
    <source>
        <dbReference type="EMBL" id="VDO04769.1"/>
    </source>
</evidence>
<feature type="transmembrane region" description="Helical" evidence="1">
    <location>
        <begin position="47"/>
        <end position="75"/>
    </location>
</feature>
<dbReference type="WBParaSite" id="HPLM_0000020601-mRNA-1">
    <property type="protein sequence ID" value="HPLM_0000020601-mRNA-1"/>
    <property type="gene ID" value="HPLM_0000020601"/>
</dbReference>
<reference evidence="4" key="1">
    <citation type="submission" date="2017-02" db="UniProtKB">
        <authorList>
            <consortium name="WormBaseParasite"/>
        </authorList>
    </citation>
    <scope>IDENTIFICATION</scope>
</reference>